<dbReference type="Gene3D" id="3.40.630.30">
    <property type="match status" value="1"/>
</dbReference>
<evidence type="ECO:0000313" key="4">
    <source>
        <dbReference type="EMBL" id="CEL58668.1"/>
    </source>
</evidence>
<name>A0A0B7FR29_THACB</name>
<dbReference type="CDD" id="cd04301">
    <property type="entry name" value="NAT_SF"/>
    <property type="match status" value="1"/>
</dbReference>
<dbReference type="Pfam" id="PF00583">
    <property type="entry name" value="Acetyltransf_1"/>
    <property type="match status" value="1"/>
</dbReference>
<dbReference type="STRING" id="1108050.A0A0B7FR29"/>
<proteinExistence type="predicted"/>
<evidence type="ECO:0000259" key="3">
    <source>
        <dbReference type="PROSITE" id="PS51186"/>
    </source>
</evidence>
<sequence length="162" mass="18041">MPWTHPIGAALRAEQQTEFDVRYGEPGKEPGVKPSAEDVALFIIAYPVPITNDTRETDFDMETSIPVACAALRNLGDGYFEIKRMYAAPKARGTGAALSILASLEYYARGLGSRGLRLETGSMQEDAQRFYQKHGYEEIPLFGNYKDAKFSKCYEKSLTVTK</sequence>
<dbReference type="PANTHER" id="PTHR43877:SF2">
    <property type="entry name" value="AMINOALKYLPHOSPHONATE N-ACETYLTRANSFERASE-RELATED"/>
    <property type="match status" value="1"/>
</dbReference>
<evidence type="ECO:0000313" key="5">
    <source>
        <dbReference type="Proteomes" id="UP000059188"/>
    </source>
</evidence>
<accession>A0A0B7FR29</accession>
<dbReference type="PANTHER" id="PTHR43877">
    <property type="entry name" value="AMINOALKYLPHOSPHONATE N-ACETYLTRANSFERASE-RELATED-RELATED"/>
    <property type="match status" value="1"/>
</dbReference>
<dbReference type="Proteomes" id="UP000059188">
    <property type="component" value="Unassembled WGS sequence"/>
</dbReference>
<protein>
    <recommendedName>
        <fullName evidence="3">N-acetyltransferase domain-containing protein</fullName>
    </recommendedName>
</protein>
<dbReference type="InterPro" id="IPR000182">
    <property type="entry name" value="GNAT_dom"/>
</dbReference>
<dbReference type="InterPro" id="IPR050832">
    <property type="entry name" value="Bact_Acetyltransf"/>
</dbReference>
<dbReference type="OrthoDB" id="41532at2759"/>
<dbReference type="GO" id="GO:0016747">
    <property type="term" value="F:acyltransferase activity, transferring groups other than amino-acyl groups"/>
    <property type="evidence" value="ECO:0007669"/>
    <property type="project" value="InterPro"/>
</dbReference>
<evidence type="ECO:0000256" key="1">
    <source>
        <dbReference type="ARBA" id="ARBA00022679"/>
    </source>
</evidence>
<dbReference type="PROSITE" id="PS51186">
    <property type="entry name" value="GNAT"/>
    <property type="match status" value="1"/>
</dbReference>
<evidence type="ECO:0000256" key="2">
    <source>
        <dbReference type="ARBA" id="ARBA00023315"/>
    </source>
</evidence>
<organism evidence="4 5">
    <name type="scientific">Thanatephorus cucumeris (strain AG1-IB / isolate 7/3/14)</name>
    <name type="common">Lettuce bottom rot fungus</name>
    <name type="synonym">Rhizoctonia solani</name>
    <dbReference type="NCBI Taxonomy" id="1108050"/>
    <lineage>
        <taxon>Eukaryota</taxon>
        <taxon>Fungi</taxon>
        <taxon>Dikarya</taxon>
        <taxon>Basidiomycota</taxon>
        <taxon>Agaricomycotina</taxon>
        <taxon>Agaricomycetes</taxon>
        <taxon>Cantharellales</taxon>
        <taxon>Ceratobasidiaceae</taxon>
        <taxon>Rhizoctonia</taxon>
        <taxon>Rhizoctonia solani AG-1</taxon>
    </lineage>
</organism>
<gene>
    <name evidence="4" type="ORF">RSOLAG1IB_08732</name>
</gene>
<dbReference type="SUPFAM" id="SSF55729">
    <property type="entry name" value="Acyl-CoA N-acyltransferases (Nat)"/>
    <property type="match status" value="1"/>
</dbReference>
<keyword evidence="5" id="KW-1185">Reference proteome</keyword>
<dbReference type="InterPro" id="IPR016181">
    <property type="entry name" value="Acyl_CoA_acyltransferase"/>
</dbReference>
<reference evidence="4 5" key="1">
    <citation type="submission" date="2014-11" db="EMBL/GenBank/DDBJ databases">
        <authorList>
            <person name="Wibberg Daniel"/>
        </authorList>
    </citation>
    <scope>NUCLEOTIDE SEQUENCE [LARGE SCALE GENOMIC DNA]</scope>
    <source>
        <strain evidence="4">Rhizoctonia solani AG1-IB 7/3/14</strain>
    </source>
</reference>
<dbReference type="AlphaFoldDB" id="A0A0B7FR29"/>
<keyword evidence="1" id="KW-0808">Transferase</keyword>
<keyword evidence="2" id="KW-0012">Acyltransferase</keyword>
<feature type="domain" description="N-acetyltransferase" evidence="3">
    <location>
        <begin position="19"/>
        <end position="159"/>
    </location>
</feature>
<dbReference type="EMBL" id="LN679132">
    <property type="protein sequence ID" value="CEL58668.1"/>
    <property type="molecule type" value="Genomic_DNA"/>
</dbReference>